<feature type="region of interest" description="Disordered" evidence="3">
    <location>
        <begin position="102"/>
        <end position="213"/>
    </location>
</feature>
<evidence type="ECO:0000256" key="3">
    <source>
        <dbReference type="SAM" id="MobiDB-lite"/>
    </source>
</evidence>
<evidence type="ECO:0000313" key="4">
    <source>
        <dbReference type="EMBL" id="KAL1836561.1"/>
    </source>
</evidence>
<name>A0ABR3V514_HUMIN</name>
<dbReference type="Proteomes" id="UP001583172">
    <property type="component" value="Unassembled WGS sequence"/>
</dbReference>
<dbReference type="PANTHER" id="PTHR47435:SF4">
    <property type="entry name" value="KELCH REPEAT PROTEIN (AFU_ORTHOLOGUE AFUA_5G12780)"/>
    <property type="match status" value="1"/>
</dbReference>
<feature type="region of interest" description="Disordered" evidence="3">
    <location>
        <begin position="468"/>
        <end position="496"/>
    </location>
</feature>
<dbReference type="EMBL" id="JAZGSY010000396">
    <property type="protein sequence ID" value="KAL1836561.1"/>
    <property type="molecule type" value="Genomic_DNA"/>
</dbReference>
<keyword evidence="2" id="KW-0408">Iron</keyword>
<dbReference type="Pfam" id="PF01344">
    <property type="entry name" value="Kelch_1"/>
    <property type="match status" value="1"/>
</dbReference>
<dbReference type="InterPro" id="IPR006652">
    <property type="entry name" value="Kelch_1"/>
</dbReference>
<evidence type="ECO:0000256" key="2">
    <source>
        <dbReference type="ARBA" id="ARBA00023004"/>
    </source>
</evidence>
<gene>
    <name evidence="4" type="ORF">VTJ49DRAFT_4922</name>
</gene>
<dbReference type="SUPFAM" id="SSF117281">
    <property type="entry name" value="Kelch motif"/>
    <property type="match status" value="2"/>
</dbReference>
<feature type="compositionally biased region" description="Polar residues" evidence="3">
    <location>
        <begin position="295"/>
        <end position="312"/>
    </location>
</feature>
<evidence type="ECO:0000256" key="1">
    <source>
        <dbReference type="ARBA" id="ARBA00022737"/>
    </source>
</evidence>
<feature type="compositionally biased region" description="Low complexity" evidence="3">
    <location>
        <begin position="109"/>
        <end position="124"/>
    </location>
</feature>
<protein>
    <submittedName>
        <fullName evidence="4">Uncharacterized protein</fullName>
    </submittedName>
</protein>
<evidence type="ECO:0000313" key="5">
    <source>
        <dbReference type="Proteomes" id="UP001583172"/>
    </source>
</evidence>
<dbReference type="Gene3D" id="2.120.10.80">
    <property type="entry name" value="Kelch-type beta propeller"/>
    <property type="match status" value="2"/>
</dbReference>
<comment type="caution">
    <text evidence="4">The sequence shown here is derived from an EMBL/GenBank/DDBJ whole genome shotgun (WGS) entry which is preliminary data.</text>
</comment>
<dbReference type="PANTHER" id="PTHR47435">
    <property type="entry name" value="KELCH REPEAT PROTEIN (AFU_ORTHOLOGUE AFUA_5G12780)"/>
    <property type="match status" value="1"/>
</dbReference>
<feature type="region of interest" description="Disordered" evidence="3">
    <location>
        <begin position="264"/>
        <end position="313"/>
    </location>
</feature>
<keyword evidence="5" id="KW-1185">Reference proteome</keyword>
<keyword evidence="1" id="KW-0677">Repeat</keyword>
<feature type="compositionally biased region" description="Low complexity" evidence="3">
    <location>
        <begin position="188"/>
        <end position="204"/>
    </location>
</feature>
<feature type="compositionally biased region" description="Acidic residues" evidence="3">
    <location>
        <begin position="143"/>
        <end position="180"/>
    </location>
</feature>
<organism evidence="4 5">
    <name type="scientific">Humicola insolens</name>
    <name type="common">Soft-rot fungus</name>
    <dbReference type="NCBI Taxonomy" id="85995"/>
    <lineage>
        <taxon>Eukaryota</taxon>
        <taxon>Fungi</taxon>
        <taxon>Dikarya</taxon>
        <taxon>Ascomycota</taxon>
        <taxon>Pezizomycotina</taxon>
        <taxon>Sordariomycetes</taxon>
        <taxon>Sordariomycetidae</taxon>
        <taxon>Sordariales</taxon>
        <taxon>Chaetomiaceae</taxon>
        <taxon>Mycothermus</taxon>
    </lineage>
</organism>
<sequence>MESFQLLRRRTTELFHSLEQTLPSSKGHGPHVPTMKATWEKLQLPPLPRSSHSADVVAGTLYIFGGEIEPRRPLDNDMHAITLPASGAPADYYAIKAKSAKPAEPVESKPANPAEAVPAKPKAPGNSARAEAEDTGSSAASSSEEDSSDEDEEEDDDDSDDDSSSEEESSEEESSSDEEEDSKKKKPSSASKGKAPATAADTPLPDVPPPRVGHASAVIGHRIFIFGGRGGPEMSALDERGRVWVFDTRTHLWSYLDPRHAAAGPAPFSTPPPYPAPRSYHAAVATPKPDAPQTAPLTTPSSQHKPSASDNSVEAWRDWALGTDPEKAATFGTPQHPVVGVLAERAVDAESDGYGTFIIHGGCLGDGSRAADVWAFDVRSRVWQRLPDAPGPARGGAALALSHRVGGGRLYRFGGFDGKTQQGGQLDILPLGLDVFDDQVSRGEAVLVARSGAGWQSVLFGKEDVGYKEPDPATTPSLLSGGGGADNSAAGDLPFPGNRSVASMEVITTGGGREYLIVMFGEREASGVGHAKAGRFWEDVWALPLQADGLPVLGLLSSLAGKAAGAVSAVVGGRRSRSGSKTDGAGSAAWYKVETRPHDDEDDASVDGPGPRGWVASSPLRELEENAVVVFGGLDEGNRRLGDAWILRLE</sequence>
<accession>A0ABR3V514</accession>
<proteinExistence type="predicted"/>
<feature type="region of interest" description="Disordered" evidence="3">
    <location>
        <begin position="574"/>
        <end position="617"/>
    </location>
</feature>
<dbReference type="InterPro" id="IPR015915">
    <property type="entry name" value="Kelch-typ_b-propeller"/>
</dbReference>
<reference evidence="4 5" key="1">
    <citation type="journal article" date="2024" name="Commun. Biol.">
        <title>Comparative genomic analysis of thermophilic fungi reveals convergent evolutionary adaptations and gene losses.</title>
        <authorList>
            <person name="Steindorff A.S."/>
            <person name="Aguilar-Pontes M.V."/>
            <person name="Robinson A.J."/>
            <person name="Andreopoulos B."/>
            <person name="LaButti K."/>
            <person name="Kuo A."/>
            <person name="Mondo S."/>
            <person name="Riley R."/>
            <person name="Otillar R."/>
            <person name="Haridas S."/>
            <person name="Lipzen A."/>
            <person name="Grimwood J."/>
            <person name="Schmutz J."/>
            <person name="Clum A."/>
            <person name="Reid I.D."/>
            <person name="Moisan M.C."/>
            <person name="Butler G."/>
            <person name="Nguyen T.T.M."/>
            <person name="Dewar K."/>
            <person name="Conant G."/>
            <person name="Drula E."/>
            <person name="Henrissat B."/>
            <person name="Hansel C."/>
            <person name="Singer S."/>
            <person name="Hutchinson M.I."/>
            <person name="de Vries R.P."/>
            <person name="Natvig D.O."/>
            <person name="Powell A.J."/>
            <person name="Tsang A."/>
            <person name="Grigoriev I.V."/>
        </authorList>
    </citation>
    <scope>NUCLEOTIDE SEQUENCE [LARGE SCALE GENOMIC DNA]</scope>
    <source>
        <strain evidence="4 5">CBS 620.91</strain>
    </source>
</reference>